<protein>
    <submittedName>
        <fullName evidence="2">Uncharacterized protein</fullName>
    </submittedName>
</protein>
<dbReference type="SUPFAM" id="SSF82171">
    <property type="entry name" value="DPP6 N-terminal domain-like"/>
    <property type="match status" value="2"/>
</dbReference>
<keyword evidence="3" id="KW-1185">Reference proteome</keyword>
<name>A0A7X1NYT1_9DEIO</name>
<comment type="caution">
    <text evidence="2">The sequence shown here is derived from an EMBL/GenBank/DDBJ whole genome shotgun (WGS) entry which is preliminary data.</text>
</comment>
<dbReference type="Proteomes" id="UP000484842">
    <property type="component" value="Unassembled WGS sequence"/>
</dbReference>
<sequence length="665" mass="71609">MKPLPRPWLLAATLACASLTGTASALQGAAVGTALIPGHAADTFDTLNSPAGFAGGLAWGPDGTAYTLDGARVLYRWNAQTGQPLSRRVLTPPASLPDAKANFGPRLRLDSFRPQGAVRGPYIRVSGYRRGQPYTTAFTLTADGRSVIGSLGYGGAQAGGRDRTWTRLAQVESVTTDGRARLVLYDSSDAQERRPTFRLTLPAGRVLDMEPSPDGTRVAALRSVERRDYDPNAVLYLDVVTREGRVTSRRVTGVGIGRNDEPQVRWVNAEQLLTATPVHTPGSSAEGHRVSLWGLTGQRARWELGAGNLRDAVPSPDGQVFLTVRDGSVPEVRRVSDGVFLRSLGAAVTASAPLSRSRALLALDTGNGQGELGIATLGGRWQRVGGQGLAGVAALAVSRDERQIATVRRGQVAVLDHSGRTLHTLTLPPTADRVEVRFADARTLVARFEEGSEGWRLLSWDTGTGQLRRDALDAWPVDRLLLRAETRRLSSGVSQSRLGATDQRGQQVWQDAWRAGMRVTFLPSPDGRAVVRGLPRPVRGVAYRSDLALQRLDPRTGQTGPELTLRVGDLRDVYRGLRLLDYAADRRFVLLGEGTGDGCGGAFYGLRLADLETRREVKLPAGLTSGLTRFLGCGQPVPVPTAAFTPEGKELLVRDGNALSWWTRP</sequence>
<dbReference type="RefSeq" id="WP_152872310.1">
    <property type="nucleotide sequence ID" value="NZ_WBSL01000013.1"/>
</dbReference>
<feature type="chain" id="PRO_5031481660" evidence="1">
    <location>
        <begin position="26"/>
        <end position="665"/>
    </location>
</feature>
<organism evidence="2 3">
    <name type="scientific">Deinococcus terrestris</name>
    <dbReference type="NCBI Taxonomy" id="2651870"/>
    <lineage>
        <taxon>Bacteria</taxon>
        <taxon>Thermotogati</taxon>
        <taxon>Deinococcota</taxon>
        <taxon>Deinococci</taxon>
        <taxon>Deinococcales</taxon>
        <taxon>Deinococcaceae</taxon>
        <taxon>Deinococcus</taxon>
    </lineage>
</organism>
<evidence type="ECO:0000256" key="1">
    <source>
        <dbReference type="SAM" id="SignalP"/>
    </source>
</evidence>
<evidence type="ECO:0000313" key="3">
    <source>
        <dbReference type="Proteomes" id="UP000484842"/>
    </source>
</evidence>
<evidence type="ECO:0000313" key="2">
    <source>
        <dbReference type="EMBL" id="MPY67999.1"/>
    </source>
</evidence>
<dbReference type="EMBL" id="WBSL01000013">
    <property type="protein sequence ID" value="MPY67999.1"/>
    <property type="molecule type" value="Genomic_DNA"/>
</dbReference>
<keyword evidence="1" id="KW-0732">Signal</keyword>
<accession>A0A7X1NYT1</accession>
<dbReference type="AlphaFoldDB" id="A0A7X1NYT1"/>
<reference evidence="2 3" key="1">
    <citation type="submission" date="2019-10" db="EMBL/GenBank/DDBJ databases">
        <title>Deinococcus sp. isolated from soil.</title>
        <authorList>
            <person name="Li Y."/>
            <person name="Wang J."/>
        </authorList>
    </citation>
    <scope>NUCLEOTIDE SEQUENCE [LARGE SCALE GENOMIC DNA]</scope>
    <source>
        <strain evidence="2 3">SDU3-2</strain>
    </source>
</reference>
<proteinExistence type="predicted"/>
<gene>
    <name evidence="2" type="ORF">F8S09_15170</name>
</gene>
<feature type="signal peptide" evidence="1">
    <location>
        <begin position="1"/>
        <end position="25"/>
    </location>
</feature>